<feature type="domain" description="Amidase" evidence="1">
    <location>
        <begin position="28"/>
        <end position="296"/>
    </location>
</feature>
<dbReference type="Gene3D" id="3.90.1300.10">
    <property type="entry name" value="Amidase signature (AS) domain"/>
    <property type="match status" value="1"/>
</dbReference>
<name>Q2N9E5_ERYLH</name>
<dbReference type="KEGG" id="eli:ELI_08020"/>
<proteinExistence type="predicted"/>
<gene>
    <name evidence="2" type="ordered locus">ELI_08020</name>
</gene>
<sequence>MAYPTLTDEPGGIETAAQIRDGHISPLEAVEAAIGRIEKLDEAINAVVIRDFDRARETARAMDGMEIMPHQPLFGVPMTIKESFAIAGLPSCWGFKEFEGQVQDADSTVVRQLKAAGAILLGKTNIPPALADWQSANPVYGRTGNPHDTTRSPGGSSGGSAAAVASGMVPLEYGTDIGGSVRVPAHFCGTWGHKTSWGLVSKQGHDHPAFKGMDAHDGALSIAGPLTRNADDLALMLELTATLPLRRREKDLKACRFLLLLDHPVSEVDASVRGPIETAAEALRKAGVHVDTSAPEMPDLEGDHADYMRMLNIAMARGAPADDGTRATATDWFDLLDAQTRCELSWANLFDSYDFILAPPAPILAMKHVEGQYFQGETIINGNTHAAADGLAWAGIATFPNLPSTVLPVGGTGDLPCGMQVIGPRWSDFDCIAAAKAIGALLHD</sequence>
<reference evidence="3" key="1">
    <citation type="journal article" date="2009" name="J. Bacteriol.">
        <title>Complete genome sequence of Erythrobacter litoralis HTCC2594.</title>
        <authorList>
            <person name="Oh H.M."/>
            <person name="Giovannoni S.J."/>
            <person name="Ferriera S."/>
            <person name="Johnson J."/>
            <person name="Cho J.C."/>
        </authorList>
    </citation>
    <scope>NUCLEOTIDE SEQUENCE [LARGE SCALE GENOMIC DNA]</scope>
    <source>
        <strain evidence="3">HTCC2594</strain>
    </source>
</reference>
<protein>
    <submittedName>
        <fullName evidence="2">Putative amidase</fullName>
    </submittedName>
</protein>
<dbReference type="eggNOG" id="COG0154">
    <property type="taxonomic scope" value="Bacteria"/>
</dbReference>
<evidence type="ECO:0000313" key="3">
    <source>
        <dbReference type="Proteomes" id="UP000008808"/>
    </source>
</evidence>
<dbReference type="HOGENOM" id="CLU_009600_0_4_5"/>
<dbReference type="InterPro" id="IPR052739">
    <property type="entry name" value="FAAH2"/>
</dbReference>
<dbReference type="PANTHER" id="PTHR43372">
    <property type="entry name" value="FATTY-ACID AMIDE HYDROLASE"/>
    <property type="match status" value="1"/>
</dbReference>
<dbReference type="Pfam" id="PF01425">
    <property type="entry name" value="Amidase"/>
    <property type="match status" value="2"/>
</dbReference>
<dbReference type="GO" id="GO:0012505">
    <property type="term" value="C:endomembrane system"/>
    <property type="evidence" value="ECO:0007669"/>
    <property type="project" value="TreeGrafter"/>
</dbReference>
<accession>Q2N9E5</accession>
<keyword evidence="3" id="KW-1185">Reference proteome</keyword>
<dbReference type="InterPro" id="IPR036928">
    <property type="entry name" value="AS_sf"/>
</dbReference>
<evidence type="ECO:0000313" key="2">
    <source>
        <dbReference type="EMBL" id="ABC63696.1"/>
    </source>
</evidence>
<dbReference type="EMBL" id="CP000157">
    <property type="protein sequence ID" value="ABC63696.1"/>
    <property type="molecule type" value="Genomic_DNA"/>
</dbReference>
<feature type="domain" description="Amidase" evidence="1">
    <location>
        <begin position="339"/>
        <end position="431"/>
    </location>
</feature>
<dbReference type="RefSeq" id="WP_011414528.1">
    <property type="nucleotide sequence ID" value="NC_007722.1"/>
</dbReference>
<dbReference type="OrthoDB" id="7490557at2"/>
<evidence type="ECO:0000259" key="1">
    <source>
        <dbReference type="Pfam" id="PF01425"/>
    </source>
</evidence>
<dbReference type="Proteomes" id="UP000008808">
    <property type="component" value="Chromosome"/>
</dbReference>
<dbReference type="InterPro" id="IPR023631">
    <property type="entry name" value="Amidase_dom"/>
</dbReference>
<dbReference type="SUPFAM" id="SSF75304">
    <property type="entry name" value="Amidase signature (AS) enzymes"/>
    <property type="match status" value="1"/>
</dbReference>
<organism evidence="2 3">
    <name type="scientific">Erythrobacter litoralis (strain HTCC2594)</name>
    <dbReference type="NCBI Taxonomy" id="314225"/>
    <lineage>
        <taxon>Bacteria</taxon>
        <taxon>Pseudomonadati</taxon>
        <taxon>Pseudomonadota</taxon>
        <taxon>Alphaproteobacteria</taxon>
        <taxon>Sphingomonadales</taxon>
        <taxon>Erythrobacteraceae</taxon>
        <taxon>Erythrobacter/Porphyrobacter group</taxon>
        <taxon>Erythrobacter</taxon>
    </lineage>
</organism>
<dbReference type="STRING" id="314225.ELI_08020"/>
<dbReference type="PANTHER" id="PTHR43372:SF4">
    <property type="entry name" value="FATTY-ACID AMIDE HYDROLASE 2"/>
    <property type="match status" value="1"/>
</dbReference>
<dbReference type="AlphaFoldDB" id="Q2N9E5"/>